<protein>
    <submittedName>
        <fullName evidence="9">Uncharacterized protein</fullName>
    </submittedName>
</protein>
<dbReference type="PANTHER" id="PTHR47019:SF1">
    <property type="entry name" value="LIPID II FLIPPASE MURJ"/>
    <property type="match status" value="1"/>
</dbReference>
<keyword evidence="2" id="KW-1003">Cell membrane</keyword>
<feature type="transmembrane region" description="Helical" evidence="8">
    <location>
        <begin position="46"/>
        <end position="67"/>
    </location>
</feature>
<feature type="transmembrane region" description="Helical" evidence="8">
    <location>
        <begin position="87"/>
        <end position="105"/>
    </location>
</feature>
<evidence type="ECO:0000256" key="2">
    <source>
        <dbReference type="ARBA" id="ARBA00022475"/>
    </source>
</evidence>
<accession>A0A645HU93</accession>
<keyword evidence="5" id="KW-0573">Peptidoglycan synthesis</keyword>
<evidence type="ECO:0000256" key="1">
    <source>
        <dbReference type="ARBA" id="ARBA00004651"/>
    </source>
</evidence>
<evidence type="ECO:0000256" key="5">
    <source>
        <dbReference type="ARBA" id="ARBA00022984"/>
    </source>
</evidence>
<dbReference type="AlphaFoldDB" id="A0A645HU93"/>
<dbReference type="Pfam" id="PF03023">
    <property type="entry name" value="MurJ"/>
    <property type="match status" value="1"/>
</dbReference>
<dbReference type="GO" id="GO:0008360">
    <property type="term" value="P:regulation of cell shape"/>
    <property type="evidence" value="ECO:0007669"/>
    <property type="project" value="UniProtKB-KW"/>
</dbReference>
<comment type="subcellular location">
    <subcellularLocation>
        <location evidence="1">Cell membrane</location>
        <topology evidence="1">Multi-pass membrane protein</topology>
    </subcellularLocation>
</comment>
<evidence type="ECO:0000256" key="7">
    <source>
        <dbReference type="ARBA" id="ARBA00023136"/>
    </source>
</evidence>
<dbReference type="GO" id="GO:0009252">
    <property type="term" value="P:peptidoglycan biosynthetic process"/>
    <property type="evidence" value="ECO:0007669"/>
    <property type="project" value="UniProtKB-KW"/>
</dbReference>
<dbReference type="InterPro" id="IPR051050">
    <property type="entry name" value="Lipid_II_flippase_MurJ/MviN"/>
</dbReference>
<evidence type="ECO:0000256" key="6">
    <source>
        <dbReference type="ARBA" id="ARBA00022989"/>
    </source>
</evidence>
<dbReference type="GO" id="GO:0034204">
    <property type="term" value="P:lipid translocation"/>
    <property type="evidence" value="ECO:0007669"/>
    <property type="project" value="TreeGrafter"/>
</dbReference>
<gene>
    <name evidence="9" type="ORF">SDC9_190155</name>
</gene>
<evidence type="ECO:0000256" key="4">
    <source>
        <dbReference type="ARBA" id="ARBA00022960"/>
    </source>
</evidence>
<keyword evidence="3 8" id="KW-0812">Transmembrane</keyword>
<sequence length="124" mass="13479">MFAFFLVQRLGEAGLGIANSASALINTGLLTYALKRKLKTLDSAKFAKTLMVLIPAAFVAGAIAWFGGRWCQGQWGIRAFTPKLVTVFLPAALAGVVYFSVAFACKVESVREMANLITRKFKRS</sequence>
<reference evidence="9" key="1">
    <citation type="submission" date="2019-08" db="EMBL/GenBank/DDBJ databases">
        <authorList>
            <person name="Kucharzyk K."/>
            <person name="Murdoch R.W."/>
            <person name="Higgins S."/>
            <person name="Loffler F."/>
        </authorList>
    </citation>
    <scope>NUCLEOTIDE SEQUENCE</scope>
</reference>
<evidence type="ECO:0000313" key="9">
    <source>
        <dbReference type="EMBL" id="MPN42598.1"/>
    </source>
</evidence>
<proteinExistence type="predicted"/>
<evidence type="ECO:0000256" key="3">
    <source>
        <dbReference type="ARBA" id="ARBA00022692"/>
    </source>
</evidence>
<keyword evidence="7 8" id="KW-0472">Membrane</keyword>
<keyword evidence="4" id="KW-0133">Cell shape</keyword>
<dbReference type="GO" id="GO:0005886">
    <property type="term" value="C:plasma membrane"/>
    <property type="evidence" value="ECO:0007669"/>
    <property type="project" value="UniProtKB-SubCell"/>
</dbReference>
<dbReference type="InterPro" id="IPR004268">
    <property type="entry name" value="MurJ"/>
</dbReference>
<organism evidence="9">
    <name type="scientific">bioreactor metagenome</name>
    <dbReference type="NCBI Taxonomy" id="1076179"/>
    <lineage>
        <taxon>unclassified sequences</taxon>
        <taxon>metagenomes</taxon>
        <taxon>ecological metagenomes</taxon>
    </lineage>
</organism>
<dbReference type="EMBL" id="VSSQ01100442">
    <property type="protein sequence ID" value="MPN42598.1"/>
    <property type="molecule type" value="Genomic_DNA"/>
</dbReference>
<dbReference type="PANTHER" id="PTHR47019">
    <property type="entry name" value="LIPID II FLIPPASE MURJ"/>
    <property type="match status" value="1"/>
</dbReference>
<dbReference type="GO" id="GO:0015648">
    <property type="term" value="F:lipid-linked peptidoglycan transporter activity"/>
    <property type="evidence" value="ECO:0007669"/>
    <property type="project" value="TreeGrafter"/>
</dbReference>
<comment type="caution">
    <text evidence="9">The sequence shown here is derived from an EMBL/GenBank/DDBJ whole genome shotgun (WGS) entry which is preliminary data.</text>
</comment>
<keyword evidence="6 8" id="KW-1133">Transmembrane helix</keyword>
<evidence type="ECO:0000256" key="8">
    <source>
        <dbReference type="SAM" id="Phobius"/>
    </source>
</evidence>
<name>A0A645HU93_9ZZZZ</name>
<feature type="transmembrane region" description="Helical" evidence="8">
    <location>
        <begin position="13"/>
        <end position="34"/>
    </location>
</feature>